<evidence type="ECO:0000256" key="1">
    <source>
        <dbReference type="SAM" id="SignalP"/>
    </source>
</evidence>
<comment type="caution">
    <text evidence="2">The sequence shown here is derived from an EMBL/GenBank/DDBJ whole genome shotgun (WGS) entry which is preliminary data.</text>
</comment>
<accession>A0AAD7DC59</accession>
<keyword evidence="1" id="KW-0732">Signal</keyword>
<dbReference type="Proteomes" id="UP001221757">
    <property type="component" value="Unassembled WGS sequence"/>
</dbReference>
<evidence type="ECO:0000313" key="3">
    <source>
        <dbReference type="Proteomes" id="UP001221757"/>
    </source>
</evidence>
<dbReference type="AlphaFoldDB" id="A0AAD7DC59"/>
<evidence type="ECO:0000313" key="2">
    <source>
        <dbReference type="EMBL" id="KAJ7687870.1"/>
    </source>
</evidence>
<protein>
    <submittedName>
        <fullName evidence="2">Uncharacterized protein</fullName>
    </submittedName>
</protein>
<sequence>MAVPMLFKIIVDCLLAGLMHEHSSQIFNNIRWEGDRTSSKGNSKRISPRTGWKGSMKTIPAVDDLNERYGYWRYPGKAQGKGLKEALEGKARDNTSGSNNSATQTAFAAKRHTIGDCLVGHLSIQLFPTDELSQNQVYRLIAIYILPQKNILVHLNRTIPLIAGPGLQIFSRKFAITCDGAAGK</sequence>
<name>A0AAD7DC59_MYCRO</name>
<reference evidence="2" key="1">
    <citation type="submission" date="2023-03" db="EMBL/GenBank/DDBJ databases">
        <title>Massive genome expansion in bonnet fungi (Mycena s.s.) driven by repeated elements and novel gene families across ecological guilds.</title>
        <authorList>
            <consortium name="Lawrence Berkeley National Laboratory"/>
            <person name="Harder C.B."/>
            <person name="Miyauchi S."/>
            <person name="Viragh M."/>
            <person name="Kuo A."/>
            <person name="Thoen E."/>
            <person name="Andreopoulos B."/>
            <person name="Lu D."/>
            <person name="Skrede I."/>
            <person name="Drula E."/>
            <person name="Henrissat B."/>
            <person name="Morin E."/>
            <person name="Kohler A."/>
            <person name="Barry K."/>
            <person name="LaButti K."/>
            <person name="Morin E."/>
            <person name="Salamov A."/>
            <person name="Lipzen A."/>
            <person name="Mereny Z."/>
            <person name="Hegedus B."/>
            <person name="Baldrian P."/>
            <person name="Stursova M."/>
            <person name="Weitz H."/>
            <person name="Taylor A."/>
            <person name="Grigoriev I.V."/>
            <person name="Nagy L.G."/>
            <person name="Martin F."/>
            <person name="Kauserud H."/>
        </authorList>
    </citation>
    <scope>NUCLEOTIDE SEQUENCE</scope>
    <source>
        <strain evidence="2">CBHHK067</strain>
    </source>
</reference>
<feature type="chain" id="PRO_5042292557" evidence="1">
    <location>
        <begin position="17"/>
        <end position="184"/>
    </location>
</feature>
<feature type="signal peptide" evidence="1">
    <location>
        <begin position="1"/>
        <end position="16"/>
    </location>
</feature>
<dbReference type="EMBL" id="JARKIE010000084">
    <property type="protein sequence ID" value="KAJ7687870.1"/>
    <property type="molecule type" value="Genomic_DNA"/>
</dbReference>
<keyword evidence="3" id="KW-1185">Reference proteome</keyword>
<gene>
    <name evidence="2" type="ORF">B0H17DRAFT_1136034</name>
</gene>
<organism evidence="2 3">
    <name type="scientific">Mycena rosella</name>
    <name type="common">Pink bonnet</name>
    <name type="synonym">Agaricus rosellus</name>
    <dbReference type="NCBI Taxonomy" id="1033263"/>
    <lineage>
        <taxon>Eukaryota</taxon>
        <taxon>Fungi</taxon>
        <taxon>Dikarya</taxon>
        <taxon>Basidiomycota</taxon>
        <taxon>Agaricomycotina</taxon>
        <taxon>Agaricomycetes</taxon>
        <taxon>Agaricomycetidae</taxon>
        <taxon>Agaricales</taxon>
        <taxon>Marasmiineae</taxon>
        <taxon>Mycenaceae</taxon>
        <taxon>Mycena</taxon>
    </lineage>
</organism>
<proteinExistence type="predicted"/>